<organism evidence="4 5">
    <name type="scientific">Actinocatenispora comari</name>
    <dbReference type="NCBI Taxonomy" id="2807577"/>
    <lineage>
        <taxon>Bacteria</taxon>
        <taxon>Bacillati</taxon>
        <taxon>Actinomycetota</taxon>
        <taxon>Actinomycetes</taxon>
        <taxon>Micromonosporales</taxon>
        <taxon>Micromonosporaceae</taxon>
        <taxon>Actinocatenispora</taxon>
    </lineage>
</organism>
<accession>A0A8J4AFW4</accession>
<dbReference type="PANTHER" id="PTHR43649:SF34">
    <property type="entry name" value="ABC TRANSPORTER PERIPLASMIC-BINDING PROTEIN YCJN-RELATED"/>
    <property type="match status" value="1"/>
</dbReference>
<sequence length="401" mass="41634">MLRGMTWNHRRGLAPLLAATERFGVPIRWEARSLREFEDVPVAELAAKYDLIAVDHPHVGQAAATGAFLPLDGALPPGVLDAQRAGSVGPSFASYTWQGRQWALPMDAAAQVSAYRPDLLPSPPTRWDEALELLRGGAVTGLLPANPTHLWSTFLSLCHQRAAGGPATAGGSGGSGVSGGAGAAAGPGVVDATGPDSRPGWWPADGIEPDVAAAALAQLRAVLAVVDPASLDSDPIQVLDEMATGDRIGYAPLIFGYVSYARPTAGRRLVRFADAPSATGAPVGTMLGGVGLAVSARCTDPGAALRFAAAVVDPDFQAGEYASAGGQPGHRAAWTDPVVNAASTDFYVATLATLDRSFLRGRDAGYPAFQRAAGEALHAGIRRGDGDRAILAAIRERWQRR</sequence>
<keyword evidence="5" id="KW-1185">Reference proteome</keyword>
<evidence type="ECO:0000313" key="5">
    <source>
        <dbReference type="Proteomes" id="UP000614996"/>
    </source>
</evidence>
<keyword evidence="2" id="KW-0813">Transport</keyword>
<dbReference type="Pfam" id="PF01547">
    <property type="entry name" value="SBP_bac_1"/>
    <property type="match status" value="1"/>
</dbReference>
<evidence type="ECO:0000256" key="3">
    <source>
        <dbReference type="ARBA" id="ARBA00022729"/>
    </source>
</evidence>
<dbReference type="EMBL" id="BOPO01000110">
    <property type="protein sequence ID" value="GIL29895.1"/>
    <property type="molecule type" value="Genomic_DNA"/>
</dbReference>
<dbReference type="InterPro" id="IPR006059">
    <property type="entry name" value="SBP"/>
</dbReference>
<evidence type="ECO:0000256" key="2">
    <source>
        <dbReference type="ARBA" id="ARBA00022448"/>
    </source>
</evidence>
<name>A0A8J4AFW4_9ACTN</name>
<dbReference type="AlphaFoldDB" id="A0A8J4AFW4"/>
<evidence type="ECO:0000256" key="1">
    <source>
        <dbReference type="ARBA" id="ARBA00008520"/>
    </source>
</evidence>
<dbReference type="Gene3D" id="3.40.190.10">
    <property type="entry name" value="Periplasmic binding protein-like II"/>
    <property type="match status" value="1"/>
</dbReference>
<dbReference type="InterPro" id="IPR050490">
    <property type="entry name" value="Bact_solute-bd_prot1"/>
</dbReference>
<gene>
    <name evidence="4" type="ORF">NUM_51490</name>
</gene>
<dbReference type="Proteomes" id="UP000614996">
    <property type="component" value="Unassembled WGS sequence"/>
</dbReference>
<reference evidence="5" key="1">
    <citation type="journal article" date="2021" name="Int. J. Syst. Evol. Microbiol.">
        <title>Actinocatenispora comari sp. nov., an endophytic actinomycete isolated from aerial parts of Comarum salesowianum.</title>
        <authorList>
            <person name="Oyunbileg N."/>
            <person name="Iizaka Y."/>
            <person name="Hamada M."/>
            <person name="Davaapurev B.O."/>
            <person name="Fukumoto A."/>
            <person name="Tsetseg B."/>
            <person name="Kato F."/>
            <person name="Tamura T."/>
            <person name="Batkhuu J."/>
            <person name="Anzai Y."/>
        </authorList>
    </citation>
    <scope>NUCLEOTIDE SEQUENCE [LARGE SCALE GENOMIC DNA]</scope>
    <source>
        <strain evidence="5">NUM-2625</strain>
    </source>
</reference>
<comment type="caution">
    <text evidence="4">The sequence shown here is derived from an EMBL/GenBank/DDBJ whole genome shotgun (WGS) entry which is preliminary data.</text>
</comment>
<comment type="similarity">
    <text evidence="1">Belongs to the bacterial solute-binding protein 1 family.</text>
</comment>
<evidence type="ECO:0000313" key="4">
    <source>
        <dbReference type="EMBL" id="GIL29895.1"/>
    </source>
</evidence>
<proteinExistence type="inferred from homology"/>
<keyword evidence="3" id="KW-0732">Signal</keyword>
<dbReference type="SUPFAM" id="SSF53850">
    <property type="entry name" value="Periplasmic binding protein-like II"/>
    <property type="match status" value="1"/>
</dbReference>
<dbReference type="PANTHER" id="PTHR43649">
    <property type="entry name" value="ARABINOSE-BINDING PROTEIN-RELATED"/>
    <property type="match status" value="1"/>
</dbReference>
<protein>
    <submittedName>
        <fullName evidence="4">ABC transporter substrate-binding protein</fullName>
    </submittedName>
</protein>